<feature type="signal peptide" evidence="1">
    <location>
        <begin position="1"/>
        <end position="23"/>
    </location>
</feature>
<dbReference type="RefSeq" id="WP_066827544.1">
    <property type="nucleotide sequence ID" value="NZ_LTBA01000084.1"/>
</dbReference>
<dbReference type="OrthoDB" id="2640521at2"/>
<keyword evidence="1" id="KW-0732">Signal</keyword>
<dbReference type="Proteomes" id="UP000075531">
    <property type="component" value="Unassembled WGS sequence"/>
</dbReference>
<evidence type="ECO:0000256" key="1">
    <source>
        <dbReference type="SAM" id="SignalP"/>
    </source>
</evidence>
<evidence type="ECO:0000313" key="3">
    <source>
        <dbReference type="Proteomes" id="UP000075531"/>
    </source>
</evidence>
<dbReference type="EMBL" id="LTBA01000084">
    <property type="protein sequence ID" value="KYH29717.1"/>
    <property type="molecule type" value="Genomic_DNA"/>
</dbReference>
<organism evidence="2 3">
    <name type="scientific">Clostridium tepidiprofundi DSM 19306</name>
    <dbReference type="NCBI Taxonomy" id="1121338"/>
    <lineage>
        <taxon>Bacteria</taxon>
        <taxon>Bacillati</taxon>
        <taxon>Bacillota</taxon>
        <taxon>Clostridia</taxon>
        <taxon>Eubacteriales</taxon>
        <taxon>Clostridiaceae</taxon>
        <taxon>Clostridium</taxon>
    </lineage>
</organism>
<gene>
    <name evidence="2" type="ORF">CLTEP_27100</name>
</gene>
<name>A0A151AQN6_9CLOT</name>
<feature type="chain" id="PRO_5007577753" evidence="1">
    <location>
        <begin position="24"/>
        <end position="152"/>
    </location>
</feature>
<reference evidence="2 3" key="1">
    <citation type="submission" date="2016-02" db="EMBL/GenBank/DDBJ databases">
        <title>Genome sequence of Clostridium tepidiprofundi DSM 19306.</title>
        <authorList>
            <person name="Poehlein A."/>
            <person name="Daniel R."/>
        </authorList>
    </citation>
    <scope>NUCLEOTIDE SEQUENCE [LARGE SCALE GENOMIC DNA]</scope>
    <source>
        <strain evidence="2 3">DSM 19306</strain>
    </source>
</reference>
<proteinExistence type="predicted"/>
<dbReference type="PATRIC" id="fig|1121338.3.peg.2838"/>
<sequence length="152" mass="16827">MKKILSFMLVFMLVLSLGKVSFAKNVTNGLKDGKLKIVNIEEPLGTPDAKYIFIDDNMKNSTSMGFSIMGVIQEMYNHSYYVVGSKTLKGYNVGPTNDRKFLISAARGQTVYLEEEKSVSSTVTYSGTVEAKIKKVINVNSISITSGTYERI</sequence>
<dbReference type="AlphaFoldDB" id="A0A151AQN6"/>
<evidence type="ECO:0000313" key="2">
    <source>
        <dbReference type="EMBL" id="KYH29717.1"/>
    </source>
</evidence>
<keyword evidence="3" id="KW-1185">Reference proteome</keyword>
<accession>A0A151AQN6</accession>
<protein>
    <submittedName>
        <fullName evidence="2">Uncharacterized protein</fullName>
    </submittedName>
</protein>
<comment type="caution">
    <text evidence="2">The sequence shown here is derived from an EMBL/GenBank/DDBJ whole genome shotgun (WGS) entry which is preliminary data.</text>
</comment>